<dbReference type="InterPro" id="IPR000182">
    <property type="entry name" value="GNAT_dom"/>
</dbReference>
<gene>
    <name evidence="5" type="ORF">UFOPK3304_00888</name>
    <name evidence="6" type="ORF">UFOPK3494_01372</name>
</gene>
<evidence type="ECO:0000259" key="4">
    <source>
        <dbReference type="Pfam" id="PF13302"/>
    </source>
</evidence>
<reference evidence="6" key="1">
    <citation type="submission" date="2020-05" db="EMBL/GenBank/DDBJ databases">
        <authorList>
            <person name="Chiriac C."/>
            <person name="Salcher M."/>
            <person name="Ghai R."/>
            <person name="Kavagutti S V."/>
        </authorList>
    </citation>
    <scope>NUCLEOTIDE SEQUENCE</scope>
</reference>
<evidence type="ECO:0000256" key="1">
    <source>
        <dbReference type="ARBA" id="ARBA00022679"/>
    </source>
</evidence>
<dbReference type="GO" id="GO:0008999">
    <property type="term" value="F:protein-N-terminal-alanine acetyltransferase activity"/>
    <property type="evidence" value="ECO:0007669"/>
    <property type="project" value="TreeGrafter"/>
</dbReference>
<dbReference type="EMBL" id="CAFBLJ010000038">
    <property type="protein sequence ID" value="CAB4868936.1"/>
    <property type="molecule type" value="Genomic_DNA"/>
</dbReference>
<dbReference type="SUPFAM" id="SSF55729">
    <property type="entry name" value="Acyl-CoA N-acyltransferases (Nat)"/>
    <property type="match status" value="1"/>
</dbReference>
<organism evidence="6">
    <name type="scientific">freshwater metagenome</name>
    <dbReference type="NCBI Taxonomy" id="449393"/>
    <lineage>
        <taxon>unclassified sequences</taxon>
        <taxon>metagenomes</taxon>
        <taxon>ecological metagenomes</taxon>
    </lineage>
</organism>
<evidence type="ECO:0000256" key="2">
    <source>
        <dbReference type="ARBA" id="ARBA00023315"/>
    </source>
</evidence>
<keyword evidence="2" id="KW-0012">Acyltransferase</keyword>
<sequence>MSNFDSHPARANAGIRLYGQRVLLRPLVPSDFAAWSEVRRRNHEWLTIWEPQKIRHAPDPETDRDAFSARCSIRDRERQNGTAYTFGLFVNQNFAGEVNLNSVQRGALMTGTIGYWIDQGQAGQSYIAEGVVVISRYALVDLGLHRIEICIVPRNSNSRRVMEKLEIRDEGTALRFLEINGVWEDHVRYAITAEEWNERRDELSQRWL</sequence>
<evidence type="ECO:0000313" key="5">
    <source>
        <dbReference type="EMBL" id="CAB4868936.1"/>
    </source>
</evidence>
<comment type="similarity">
    <text evidence="3">Belongs to the acetyltransferase family. RimJ subfamily.</text>
</comment>
<keyword evidence="1" id="KW-0808">Transferase</keyword>
<dbReference type="PANTHER" id="PTHR43792">
    <property type="entry name" value="GNAT FAMILY, PUTATIVE (AFU_ORTHOLOGUE AFUA_3G00765)-RELATED-RELATED"/>
    <property type="match status" value="1"/>
</dbReference>
<dbReference type="Gene3D" id="3.40.630.30">
    <property type="match status" value="1"/>
</dbReference>
<dbReference type="AlphaFoldDB" id="A0A6J7GYP1"/>
<accession>A0A6J7GYP1</accession>
<feature type="domain" description="N-acetyltransferase" evidence="4">
    <location>
        <begin position="21"/>
        <end position="165"/>
    </location>
</feature>
<dbReference type="InterPro" id="IPR016181">
    <property type="entry name" value="Acyl_CoA_acyltransferase"/>
</dbReference>
<protein>
    <submittedName>
        <fullName evidence="6">Unannotated protein</fullName>
    </submittedName>
</protein>
<evidence type="ECO:0000256" key="3">
    <source>
        <dbReference type="ARBA" id="ARBA00038502"/>
    </source>
</evidence>
<dbReference type="GO" id="GO:0005737">
    <property type="term" value="C:cytoplasm"/>
    <property type="evidence" value="ECO:0007669"/>
    <property type="project" value="TreeGrafter"/>
</dbReference>
<dbReference type="InterPro" id="IPR051531">
    <property type="entry name" value="N-acetyltransferase"/>
</dbReference>
<dbReference type="PANTHER" id="PTHR43792:SF8">
    <property type="entry name" value="[RIBOSOMAL PROTEIN US5]-ALANINE N-ACETYLTRANSFERASE"/>
    <property type="match status" value="1"/>
</dbReference>
<evidence type="ECO:0000313" key="6">
    <source>
        <dbReference type="EMBL" id="CAB4908609.1"/>
    </source>
</evidence>
<proteinExistence type="inferred from homology"/>
<dbReference type="EMBL" id="CAFBMF010000109">
    <property type="protein sequence ID" value="CAB4908609.1"/>
    <property type="molecule type" value="Genomic_DNA"/>
</dbReference>
<dbReference type="Pfam" id="PF13302">
    <property type="entry name" value="Acetyltransf_3"/>
    <property type="match status" value="1"/>
</dbReference>
<name>A0A6J7GYP1_9ZZZZ</name>